<dbReference type="AlphaFoldDB" id="A0A2R6NL62"/>
<evidence type="ECO:0000313" key="2">
    <source>
        <dbReference type="Proteomes" id="UP000186601"/>
    </source>
</evidence>
<proteinExistence type="predicted"/>
<reference evidence="1 2" key="1">
    <citation type="submission" date="2018-02" db="EMBL/GenBank/DDBJ databases">
        <title>Genome sequence of the basidiomycete white-rot fungus Phlebia centrifuga.</title>
        <authorList>
            <person name="Granchi Z."/>
            <person name="Peng M."/>
            <person name="de Vries R.P."/>
            <person name="Hilden K."/>
            <person name="Makela M.R."/>
            <person name="Grigoriev I."/>
            <person name="Riley R."/>
        </authorList>
    </citation>
    <scope>NUCLEOTIDE SEQUENCE [LARGE SCALE GENOMIC DNA]</scope>
    <source>
        <strain evidence="1 2">FBCC195</strain>
    </source>
</reference>
<evidence type="ECO:0000313" key="1">
    <source>
        <dbReference type="EMBL" id="PSR73117.1"/>
    </source>
</evidence>
<sequence>MRIPGIASLRKSKQLLRSNTSRGCKPAHVWFREWVGDNQVKTARTMKDSQ</sequence>
<organism evidence="1 2">
    <name type="scientific">Hermanssonia centrifuga</name>
    <dbReference type="NCBI Taxonomy" id="98765"/>
    <lineage>
        <taxon>Eukaryota</taxon>
        <taxon>Fungi</taxon>
        <taxon>Dikarya</taxon>
        <taxon>Basidiomycota</taxon>
        <taxon>Agaricomycotina</taxon>
        <taxon>Agaricomycetes</taxon>
        <taxon>Polyporales</taxon>
        <taxon>Meruliaceae</taxon>
        <taxon>Hermanssonia</taxon>
    </lineage>
</organism>
<keyword evidence="2" id="KW-1185">Reference proteome</keyword>
<gene>
    <name evidence="1" type="ORF">PHLCEN_2v11019</name>
</gene>
<comment type="caution">
    <text evidence="1">The sequence shown here is derived from an EMBL/GenBank/DDBJ whole genome shotgun (WGS) entry which is preliminary data.</text>
</comment>
<dbReference type="EMBL" id="MLYV02001105">
    <property type="protein sequence ID" value="PSR73117.1"/>
    <property type="molecule type" value="Genomic_DNA"/>
</dbReference>
<protein>
    <submittedName>
        <fullName evidence="1">Uncharacterized protein</fullName>
    </submittedName>
</protein>
<name>A0A2R6NL62_9APHY</name>
<accession>A0A2R6NL62</accession>
<dbReference type="Proteomes" id="UP000186601">
    <property type="component" value="Unassembled WGS sequence"/>
</dbReference>